<evidence type="ECO:0000313" key="4">
    <source>
        <dbReference type="Proteomes" id="UP000596739"/>
    </source>
</evidence>
<dbReference type="SUPFAM" id="SSF53756">
    <property type="entry name" value="UDP-Glycosyltransferase/glycogen phosphorylase"/>
    <property type="match status" value="1"/>
</dbReference>
<dbReference type="Pfam" id="PF13439">
    <property type="entry name" value="Glyco_transf_4"/>
    <property type="match status" value="1"/>
</dbReference>
<feature type="domain" description="Glycosyl transferase family 1" evidence="1">
    <location>
        <begin position="178"/>
        <end position="345"/>
    </location>
</feature>
<evidence type="ECO:0000259" key="2">
    <source>
        <dbReference type="Pfam" id="PF13439"/>
    </source>
</evidence>
<keyword evidence="4" id="KW-1185">Reference proteome</keyword>
<dbReference type="Pfam" id="PF00534">
    <property type="entry name" value="Glycos_transf_1"/>
    <property type="match status" value="1"/>
</dbReference>
<comment type="caution">
    <text evidence="3">The sequence shown here is derived from an EMBL/GenBank/DDBJ whole genome shotgun (WGS) entry which is preliminary data.</text>
</comment>
<dbReference type="InterPro" id="IPR050194">
    <property type="entry name" value="Glycosyltransferase_grp1"/>
</dbReference>
<sequence length="373" mass="42706">MSKINILHVVATGRLSGAEKVIADISTNLNENYQCYAVCSGEELKKYYEEKGIKSFIININKLNPFEINKLSKLIKEYNIDLVHGHDVKPSIASYIAAKRHGVPMISHIHVTYTWMKTNKIMKSIDAYFRNRYDLSIACSELVKDYYEENNTSADRDKIVYLDNAFNFNEFNKVVVSDKSEFKKKLGINEEKFIFGFLGRLIAVKGADLLIKSFSVVAKTNENAQLLIVGDGDEREQLEELTKQLNLEDRVIFAGYQKNVYDYMNIFDCFVLPSVREGLPIAVLEAMAMKKLVISTPVAGLAKLIKNGENGIMISERSEEELVNSMLYIYDNADIRSSIESNAYNYLKENYNIDDYVKNLEKYYQKVLGRRSL</sequence>
<accession>A0ABS1ELL8</accession>
<evidence type="ECO:0000259" key="1">
    <source>
        <dbReference type="Pfam" id="PF00534"/>
    </source>
</evidence>
<dbReference type="CDD" id="cd03801">
    <property type="entry name" value="GT4_PimA-like"/>
    <property type="match status" value="1"/>
</dbReference>
<gene>
    <name evidence="3" type="ORF">JHL18_06480</name>
</gene>
<proteinExistence type="predicted"/>
<dbReference type="EMBL" id="JAENHN010000023">
    <property type="protein sequence ID" value="MBK1810278.1"/>
    <property type="molecule type" value="Genomic_DNA"/>
</dbReference>
<dbReference type="RefSeq" id="WP_200267311.1">
    <property type="nucleotide sequence ID" value="NZ_JAENHN010000023.1"/>
</dbReference>
<dbReference type="PANTHER" id="PTHR45947:SF3">
    <property type="entry name" value="SULFOQUINOVOSYL TRANSFERASE SQD2"/>
    <property type="match status" value="1"/>
</dbReference>
<evidence type="ECO:0000313" key="3">
    <source>
        <dbReference type="EMBL" id="MBK1810278.1"/>
    </source>
</evidence>
<organism evidence="3 4">
    <name type="scientific">Clostridium yunnanense</name>
    <dbReference type="NCBI Taxonomy" id="2800325"/>
    <lineage>
        <taxon>Bacteria</taxon>
        <taxon>Bacillati</taxon>
        <taxon>Bacillota</taxon>
        <taxon>Clostridia</taxon>
        <taxon>Eubacteriales</taxon>
        <taxon>Clostridiaceae</taxon>
        <taxon>Clostridium</taxon>
    </lineage>
</organism>
<dbReference type="InterPro" id="IPR028098">
    <property type="entry name" value="Glyco_trans_4-like_N"/>
</dbReference>
<dbReference type="InterPro" id="IPR001296">
    <property type="entry name" value="Glyco_trans_1"/>
</dbReference>
<reference evidence="4" key="1">
    <citation type="submission" date="2021-01" db="EMBL/GenBank/DDBJ databases">
        <title>Genome public.</title>
        <authorList>
            <person name="Liu C."/>
            <person name="Sun Q."/>
        </authorList>
    </citation>
    <scope>NUCLEOTIDE SEQUENCE [LARGE SCALE GENOMIC DNA]</scope>
    <source>
        <strain evidence="4">YIM B02505</strain>
    </source>
</reference>
<protein>
    <submittedName>
        <fullName evidence="3">Glycosyltransferase family 4 protein</fullName>
    </submittedName>
</protein>
<name>A0ABS1ELL8_9CLOT</name>
<dbReference type="Gene3D" id="3.40.50.2000">
    <property type="entry name" value="Glycogen Phosphorylase B"/>
    <property type="match status" value="2"/>
</dbReference>
<feature type="domain" description="Glycosyltransferase subfamily 4-like N-terminal" evidence="2">
    <location>
        <begin position="16"/>
        <end position="162"/>
    </location>
</feature>
<dbReference type="PANTHER" id="PTHR45947">
    <property type="entry name" value="SULFOQUINOVOSYL TRANSFERASE SQD2"/>
    <property type="match status" value="1"/>
</dbReference>
<dbReference type="Proteomes" id="UP000596739">
    <property type="component" value="Unassembled WGS sequence"/>
</dbReference>